<dbReference type="PANTHER" id="PTHR31609">
    <property type="entry name" value="YDJC DEACETYLASE FAMILY MEMBER"/>
    <property type="match status" value="1"/>
</dbReference>
<proteinExistence type="predicted"/>
<name>A0A839TGJ5_9BACL</name>
<dbReference type="EMBL" id="JACHXJ010000001">
    <property type="protein sequence ID" value="MBB3125623.1"/>
    <property type="molecule type" value="Genomic_DNA"/>
</dbReference>
<evidence type="ECO:0000256" key="1">
    <source>
        <dbReference type="ARBA" id="ARBA00001946"/>
    </source>
</evidence>
<organism evidence="7 8">
    <name type="scientific">Paenibacillus rhizosphaerae</name>
    <dbReference type="NCBI Taxonomy" id="297318"/>
    <lineage>
        <taxon>Bacteria</taxon>
        <taxon>Bacillati</taxon>
        <taxon>Bacillota</taxon>
        <taxon>Bacilli</taxon>
        <taxon>Bacillales</taxon>
        <taxon>Paenibacillaceae</taxon>
        <taxon>Paenibacillus</taxon>
    </lineage>
</organism>
<dbReference type="Proteomes" id="UP000517523">
    <property type="component" value="Unassembled WGS sequence"/>
</dbReference>
<dbReference type="AlphaFoldDB" id="A0A839TGJ5"/>
<dbReference type="Pfam" id="PF04794">
    <property type="entry name" value="YdjC"/>
    <property type="match status" value="1"/>
</dbReference>
<evidence type="ECO:0000256" key="4">
    <source>
        <dbReference type="ARBA" id="ARBA00022842"/>
    </source>
</evidence>
<keyword evidence="2" id="KW-0479">Metal-binding</keyword>
<dbReference type="GO" id="GO:0019213">
    <property type="term" value="F:deacetylase activity"/>
    <property type="evidence" value="ECO:0007669"/>
    <property type="project" value="TreeGrafter"/>
</dbReference>
<evidence type="ECO:0000313" key="8">
    <source>
        <dbReference type="Proteomes" id="UP000517523"/>
    </source>
</evidence>
<dbReference type="InterPro" id="IPR011330">
    <property type="entry name" value="Glyco_hydro/deAcase_b/a-brl"/>
</dbReference>
<dbReference type="Gene3D" id="3.20.20.370">
    <property type="entry name" value="Glycoside hydrolase/deacetylase"/>
    <property type="match status" value="1"/>
</dbReference>
<comment type="cofactor">
    <cofactor evidence="1">
        <name>Mg(2+)</name>
        <dbReference type="ChEBI" id="CHEBI:18420"/>
    </cofactor>
</comment>
<accession>A0A839TGJ5</accession>
<dbReference type="GO" id="GO:0016787">
    <property type="term" value="F:hydrolase activity"/>
    <property type="evidence" value="ECO:0007669"/>
    <property type="project" value="UniProtKB-KW"/>
</dbReference>
<keyword evidence="5" id="KW-0119">Carbohydrate metabolism</keyword>
<keyword evidence="4" id="KW-0460">Magnesium</keyword>
<dbReference type="PANTHER" id="PTHR31609:SF1">
    <property type="entry name" value="CARBOHYDRATE DEACETYLASE"/>
    <property type="match status" value="1"/>
</dbReference>
<evidence type="ECO:0000256" key="6">
    <source>
        <dbReference type="SAM" id="MobiDB-lite"/>
    </source>
</evidence>
<dbReference type="InterPro" id="IPR006879">
    <property type="entry name" value="YdjC-like"/>
</dbReference>
<dbReference type="RefSeq" id="WP_183577547.1">
    <property type="nucleotide sequence ID" value="NZ_JACHXJ010000001.1"/>
</dbReference>
<comment type="caution">
    <text evidence="7">The sequence shown here is derived from an EMBL/GenBank/DDBJ whole genome shotgun (WGS) entry which is preliminary data.</text>
</comment>
<dbReference type="GO" id="GO:0005975">
    <property type="term" value="P:carbohydrate metabolic process"/>
    <property type="evidence" value="ECO:0007669"/>
    <property type="project" value="InterPro"/>
</dbReference>
<evidence type="ECO:0000256" key="2">
    <source>
        <dbReference type="ARBA" id="ARBA00022723"/>
    </source>
</evidence>
<gene>
    <name evidence="7" type="ORF">FHS19_000277</name>
</gene>
<keyword evidence="3 7" id="KW-0378">Hydrolase</keyword>
<feature type="compositionally biased region" description="Basic residues" evidence="6">
    <location>
        <begin position="221"/>
        <end position="231"/>
    </location>
</feature>
<reference evidence="7 8" key="1">
    <citation type="submission" date="2020-08" db="EMBL/GenBank/DDBJ databases">
        <title>Genomic Encyclopedia of Type Strains, Phase III (KMG-III): the genomes of soil and plant-associated and newly described type strains.</title>
        <authorList>
            <person name="Whitman W."/>
        </authorList>
    </citation>
    <scope>NUCLEOTIDE SEQUENCE [LARGE SCALE GENOMIC DNA]</scope>
    <source>
        <strain evidence="7 8">CECT 5831</strain>
    </source>
</reference>
<evidence type="ECO:0000256" key="5">
    <source>
        <dbReference type="ARBA" id="ARBA00023277"/>
    </source>
</evidence>
<evidence type="ECO:0000256" key="3">
    <source>
        <dbReference type="ARBA" id="ARBA00022801"/>
    </source>
</evidence>
<feature type="region of interest" description="Disordered" evidence="6">
    <location>
        <begin position="198"/>
        <end position="241"/>
    </location>
</feature>
<evidence type="ECO:0000313" key="7">
    <source>
        <dbReference type="EMBL" id="MBB3125623.1"/>
    </source>
</evidence>
<dbReference type="SUPFAM" id="SSF88713">
    <property type="entry name" value="Glycoside hydrolase/deacetylase"/>
    <property type="match status" value="1"/>
</dbReference>
<protein>
    <submittedName>
        <fullName evidence="7">Putative glycoside hydrolase/deacetylase ChbG (UPF0249 family)</fullName>
    </submittedName>
</protein>
<sequence>MSDPAAVPSLVREDGRFLDGKIRRVRNASDVAAELDAQWNRFLETSLFPTHLDSHQLLHQDDPVIYQVMAELACRYRIPLRRSQIEHPLLPPPALKMTDRVLLDTYGDSEGLQRLLHYVCSAPEGITEIMCHPGYVDDMLRGMSEWTEIRECELRVFTNPEVARTMQAYSIEPVNFNAVGERPVLSEYAVSSVVPLKKAPSPRSSFAKRKSRSSITQNGRHANHKRQRRRSGSPVGKPVFR</sequence>
<dbReference type="GO" id="GO:0046872">
    <property type="term" value="F:metal ion binding"/>
    <property type="evidence" value="ECO:0007669"/>
    <property type="project" value="UniProtKB-KW"/>
</dbReference>